<dbReference type="EMBL" id="CAJSTJ010000195">
    <property type="protein sequence ID" value="CAG7566217.1"/>
    <property type="molecule type" value="Genomic_DNA"/>
</dbReference>
<feature type="compositionally biased region" description="Polar residues" evidence="1">
    <location>
        <begin position="85"/>
        <end position="97"/>
    </location>
</feature>
<proteinExistence type="predicted"/>
<protein>
    <submittedName>
        <fullName evidence="2">Uncharacterized protein</fullName>
    </submittedName>
</protein>
<dbReference type="Proteomes" id="UP000693738">
    <property type="component" value="Unassembled WGS sequence"/>
</dbReference>
<evidence type="ECO:0000313" key="3">
    <source>
        <dbReference type="Proteomes" id="UP000693738"/>
    </source>
</evidence>
<evidence type="ECO:0000313" key="2">
    <source>
        <dbReference type="EMBL" id="CAG7566217.1"/>
    </source>
</evidence>
<comment type="caution">
    <text evidence="2">The sequence shown here is derived from an EMBL/GenBank/DDBJ whole genome shotgun (WGS) entry which is preliminary data.</text>
</comment>
<sequence length="236" mass="26610">MSKGKNKAFDYDENFHLTLHDLKDTKEYPKSKENRDLAKKVLDRHFSRKRKKGGLNMPSEKAQRLNNSTRQFQKTQARLPENMEDTSSVYEDNTFDPTTEEFDQLTSPSHRISGHSGLSDSQSDTVHLSIIEVSSNDTSNSDTDTDYEGSVTNDIADTDANPNTELDADPDADTDVHSDASGVQEQDDVFNWQQTLRRPGEIVPSGAQDHDCFPSRKLSEKKQAKKIQGLVGEWTE</sequence>
<dbReference type="AlphaFoldDB" id="A0A8J2J0J8"/>
<organism evidence="2 3">
    <name type="scientific">Fusarium equiseti</name>
    <name type="common">Fusarium scirpi</name>
    <dbReference type="NCBI Taxonomy" id="61235"/>
    <lineage>
        <taxon>Eukaryota</taxon>
        <taxon>Fungi</taxon>
        <taxon>Dikarya</taxon>
        <taxon>Ascomycota</taxon>
        <taxon>Pezizomycotina</taxon>
        <taxon>Sordariomycetes</taxon>
        <taxon>Hypocreomycetidae</taxon>
        <taxon>Hypocreales</taxon>
        <taxon>Nectriaceae</taxon>
        <taxon>Fusarium</taxon>
        <taxon>Fusarium incarnatum-equiseti species complex</taxon>
    </lineage>
</organism>
<evidence type="ECO:0000256" key="1">
    <source>
        <dbReference type="SAM" id="MobiDB-lite"/>
    </source>
</evidence>
<feature type="compositionally biased region" description="Polar residues" evidence="1">
    <location>
        <begin position="64"/>
        <end position="76"/>
    </location>
</feature>
<feature type="compositionally biased region" description="Polar residues" evidence="1">
    <location>
        <begin position="150"/>
        <end position="164"/>
    </location>
</feature>
<feature type="compositionally biased region" description="Polar residues" evidence="1">
    <location>
        <begin position="104"/>
        <end position="126"/>
    </location>
</feature>
<gene>
    <name evidence="2" type="ORF">FEQUK3_LOCUS11936</name>
</gene>
<feature type="region of interest" description="Disordered" evidence="1">
    <location>
        <begin position="45"/>
        <end position="236"/>
    </location>
</feature>
<feature type="compositionally biased region" description="Basic and acidic residues" evidence="1">
    <location>
        <begin position="208"/>
        <end position="222"/>
    </location>
</feature>
<name>A0A8J2J0J8_FUSEQ</name>
<accession>A0A8J2J0J8</accession>
<reference evidence="2" key="1">
    <citation type="submission" date="2021-05" db="EMBL/GenBank/DDBJ databases">
        <authorList>
            <person name="Khan N."/>
        </authorList>
    </citation>
    <scope>NUCLEOTIDE SEQUENCE</scope>
</reference>